<evidence type="ECO:0000259" key="7">
    <source>
        <dbReference type="Pfam" id="PF16282"/>
    </source>
</evidence>
<dbReference type="GO" id="GO:0003714">
    <property type="term" value="F:transcription corepressor activity"/>
    <property type="evidence" value="ECO:0007669"/>
    <property type="project" value="TreeGrafter"/>
</dbReference>
<dbReference type="Pfam" id="PF16282">
    <property type="entry name" value="SANT_DAMP1_like"/>
    <property type="match status" value="1"/>
</dbReference>
<evidence type="ECO:0000313" key="8">
    <source>
        <dbReference type="EMBL" id="KAK9805209.1"/>
    </source>
</evidence>
<name>A0AAW1P4J2_9CHLO</name>
<dbReference type="GO" id="GO:0006338">
    <property type="term" value="P:chromatin remodeling"/>
    <property type="evidence" value="ECO:0007669"/>
    <property type="project" value="InterPro"/>
</dbReference>
<feature type="compositionally biased region" description="Basic and acidic residues" evidence="6">
    <location>
        <begin position="18"/>
        <end position="30"/>
    </location>
</feature>
<proteinExistence type="predicted"/>
<keyword evidence="9" id="KW-1185">Reference proteome</keyword>
<dbReference type="GO" id="GO:0000812">
    <property type="term" value="C:Swr1 complex"/>
    <property type="evidence" value="ECO:0007669"/>
    <property type="project" value="TreeGrafter"/>
</dbReference>
<dbReference type="EMBL" id="JALJOR010000016">
    <property type="protein sequence ID" value="KAK9805209.1"/>
    <property type="molecule type" value="Genomic_DNA"/>
</dbReference>
<feature type="region of interest" description="Disordered" evidence="6">
    <location>
        <begin position="260"/>
        <end position="279"/>
    </location>
</feature>
<feature type="domain" description="DAMP1 SANT/Myb-like" evidence="7">
    <location>
        <begin position="119"/>
        <end position="199"/>
    </location>
</feature>
<comment type="subcellular location">
    <subcellularLocation>
        <location evidence="1">Nucleus</location>
    </subcellularLocation>
</comment>
<feature type="region of interest" description="Disordered" evidence="6">
    <location>
        <begin position="1"/>
        <end position="33"/>
    </location>
</feature>
<evidence type="ECO:0000256" key="5">
    <source>
        <dbReference type="ARBA" id="ARBA00023242"/>
    </source>
</evidence>
<feature type="region of interest" description="Disordered" evidence="6">
    <location>
        <begin position="396"/>
        <end position="440"/>
    </location>
</feature>
<dbReference type="PANTHER" id="PTHR12855">
    <property type="entry name" value="DNA METHYLTRANSFERASE 1-ASSOCIATED PROTEIN 1 FAMILY MEMBER"/>
    <property type="match status" value="1"/>
</dbReference>
<sequence>MADVKDILGVSRTGSAADRPDVPKQKEKVQRPAGMSREAFALLDGAHPIVPSHLVGDLRKKSDLQGLKQKRKTSSKGTITYQMRPFTNPARADGLQLRHWVKCYKDAIGKISEADDGEYPFAKYNKKMTVFRYDDEEWENLIAKDPDWSREETDYLLDMCELLDLRFIPLADRYEFKGGRPRSLEDIKARYYSVARQLMIGREGSADTVAHQIMIKHPYNAEHEKQRKRAIELLLTRTPAQDAEDAAVLEEARAIEAVRRQEAAQRKQATPAALPTPDPFTPEAPVELMAPAEFPNMSGPGASSLFGADLQPVKPKTPSVVARGVHTREAAQQQLNRVTGGARAQKSVDTALTELGIPGPPTVPTRAVCGAWLALRAEVIAMQDLKRRLLNRQAAEGTLGGGGPEGRGKRAHKGKAPARYDEEGPKDKRPRTAKKYVDDD</sequence>
<dbReference type="GO" id="GO:0035267">
    <property type="term" value="C:NuA4 histone acetyltransferase complex"/>
    <property type="evidence" value="ECO:0007669"/>
    <property type="project" value="InterPro"/>
</dbReference>
<evidence type="ECO:0000256" key="4">
    <source>
        <dbReference type="ARBA" id="ARBA00023163"/>
    </source>
</evidence>
<dbReference type="PANTHER" id="PTHR12855:SF10">
    <property type="entry name" value="DNA METHYLTRANSFERASE 1-ASSOCIATED PROTEIN 1"/>
    <property type="match status" value="1"/>
</dbReference>
<accession>A0AAW1P4J2</accession>
<dbReference type="Gene3D" id="1.10.10.60">
    <property type="entry name" value="Homeodomain-like"/>
    <property type="match status" value="1"/>
</dbReference>
<dbReference type="GO" id="GO:0006281">
    <property type="term" value="P:DNA repair"/>
    <property type="evidence" value="ECO:0007669"/>
    <property type="project" value="InterPro"/>
</dbReference>
<evidence type="ECO:0000256" key="3">
    <source>
        <dbReference type="ARBA" id="ARBA00023015"/>
    </source>
</evidence>
<gene>
    <name evidence="8" type="ORF">WJX72_006091</name>
</gene>
<keyword evidence="3" id="KW-0805">Transcription regulation</keyword>
<feature type="compositionally biased region" description="Basic and acidic residues" evidence="6">
    <location>
        <begin position="418"/>
        <end position="427"/>
    </location>
</feature>
<evidence type="ECO:0000313" key="9">
    <source>
        <dbReference type="Proteomes" id="UP001489004"/>
    </source>
</evidence>
<dbReference type="FunFam" id="1.10.10.60:FF:000087">
    <property type="entry name" value="DNA methyltransferase 1-associated protein 1"/>
    <property type="match status" value="1"/>
</dbReference>
<dbReference type="Proteomes" id="UP001489004">
    <property type="component" value="Unassembled WGS sequence"/>
</dbReference>
<evidence type="ECO:0000256" key="1">
    <source>
        <dbReference type="ARBA" id="ARBA00004123"/>
    </source>
</evidence>
<organism evidence="8 9">
    <name type="scientific">[Myrmecia] bisecta</name>
    <dbReference type="NCBI Taxonomy" id="41462"/>
    <lineage>
        <taxon>Eukaryota</taxon>
        <taxon>Viridiplantae</taxon>
        <taxon>Chlorophyta</taxon>
        <taxon>core chlorophytes</taxon>
        <taxon>Trebouxiophyceae</taxon>
        <taxon>Trebouxiales</taxon>
        <taxon>Trebouxiaceae</taxon>
        <taxon>Myrmecia</taxon>
    </lineage>
</organism>
<dbReference type="InterPro" id="IPR032563">
    <property type="entry name" value="DAMP1_SANT-like"/>
</dbReference>
<protein>
    <recommendedName>
        <fullName evidence="7">dAMP1 SANT/Myb-like domain-containing protein</fullName>
    </recommendedName>
</protein>
<comment type="caution">
    <text evidence="8">The sequence shown here is derived from an EMBL/GenBank/DDBJ whole genome shotgun (WGS) entry which is preliminary data.</text>
</comment>
<dbReference type="AlphaFoldDB" id="A0AAW1P4J2"/>
<evidence type="ECO:0000256" key="6">
    <source>
        <dbReference type="SAM" id="MobiDB-lite"/>
    </source>
</evidence>
<evidence type="ECO:0000256" key="2">
    <source>
        <dbReference type="ARBA" id="ARBA00022853"/>
    </source>
</evidence>
<keyword evidence="4" id="KW-0804">Transcription</keyword>
<keyword evidence="2" id="KW-0156">Chromatin regulator</keyword>
<keyword evidence="5" id="KW-0539">Nucleus</keyword>
<dbReference type="GO" id="GO:0000122">
    <property type="term" value="P:negative regulation of transcription by RNA polymerase II"/>
    <property type="evidence" value="ECO:0007669"/>
    <property type="project" value="TreeGrafter"/>
</dbReference>
<dbReference type="InterPro" id="IPR027109">
    <property type="entry name" value="Swc4/Dmap1"/>
</dbReference>
<reference evidence="8 9" key="1">
    <citation type="journal article" date="2024" name="Nat. Commun.">
        <title>Phylogenomics reveals the evolutionary origins of lichenization in chlorophyte algae.</title>
        <authorList>
            <person name="Puginier C."/>
            <person name="Libourel C."/>
            <person name="Otte J."/>
            <person name="Skaloud P."/>
            <person name="Haon M."/>
            <person name="Grisel S."/>
            <person name="Petersen M."/>
            <person name="Berrin J.G."/>
            <person name="Delaux P.M."/>
            <person name="Dal Grande F."/>
            <person name="Keller J."/>
        </authorList>
    </citation>
    <scope>NUCLEOTIDE SEQUENCE [LARGE SCALE GENOMIC DNA]</scope>
    <source>
        <strain evidence="8 9">SAG 2043</strain>
    </source>
</reference>